<reference evidence="5 6" key="1">
    <citation type="submission" date="2016-06" db="EMBL/GenBank/DDBJ databases">
        <title>Evolution of pathogenesis and genome organization in the Tremellales.</title>
        <authorList>
            <person name="Cuomo C."/>
            <person name="Litvintseva A."/>
            <person name="Heitman J."/>
            <person name="Chen Y."/>
            <person name="Sun S."/>
            <person name="Springer D."/>
            <person name="Dromer F."/>
            <person name="Young S."/>
            <person name="Zeng Q."/>
            <person name="Chapman S."/>
            <person name="Gujja S."/>
            <person name="Saif S."/>
            <person name="Birren B."/>
        </authorList>
    </citation>
    <scope>NUCLEOTIDE SEQUENCE [LARGE SCALE GENOMIC DNA]</scope>
    <source>
        <strain evidence="5 6">ATCC 28783</strain>
    </source>
</reference>
<dbReference type="InterPro" id="IPR005887">
    <property type="entry name" value="GH92_a_mannosidase_put"/>
</dbReference>
<dbReference type="NCBIfam" id="TIGR01180">
    <property type="entry name" value="aman2_put"/>
    <property type="match status" value="1"/>
</dbReference>
<keyword evidence="2" id="KW-0812">Transmembrane</keyword>
<dbReference type="InParanoid" id="A0A4Q1BGG4"/>
<dbReference type="Pfam" id="PF07971">
    <property type="entry name" value="Glyco_hydro_92"/>
    <property type="match status" value="1"/>
</dbReference>
<dbReference type="InterPro" id="IPR041371">
    <property type="entry name" value="GH92_N"/>
</dbReference>
<dbReference type="GO" id="GO:0005634">
    <property type="term" value="C:nucleus"/>
    <property type="evidence" value="ECO:0007669"/>
    <property type="project" value="TreeGrafter"/>
</dbReference>
<dbReference type="PANTHER" id="PTHR12143">
    <property type="entry name" value="PEPTIDE N-GLYCANASE PNGASE -RELATED"/>
    <property type="match status" value="1"/>
</dbReference>
<dbReference type="SUPFAM" id="SSF48208">
    <property type="entry name" value="Six-hairpin glycosidases"/>
    <property type="match status" value="1"/>
</dbReference>
<feature type="compositionally biased region" description="Polar residues" evidence="1">
    <location>
        <begin position="21"/>
        <end position="30"/>
    </location>
</feature>
<dbReference type="GO" id="GO:0005975">
    <property type="term" value="P:carbohydrate metabolic process"/>
    <property type="evidence" value="ECO:0007669"/>
    <property type="project" value="InterPro"/>
</dbReference>
<dbReference type="Gene3D" id="2.70.98.10">
    <property type="match status" value="1"/>
</dbReference>
<dbReference type="Gene3D" id="1.20.1050.60">
    <property type="entry name" value="alpha-1,2-mannosidase"/>
    <property type="match status" value="1"/>
</dbReference>
<keyword evidence="2" id="KW-0472">Membrane</keyword>
<dbReference type="GO" id="GO:0000224">
    <property type="term" value="F:peptide-N4-(N-acetyl-beta-glucosaminyl)asparagine amidase activity"/>
    <property type="evidence" value="ECO:0007669"/>
    <property type="project" value="TreeGrafter"/>
</dbReference>
<dbReference type="PANTHER" id="PTHR12143:SF43">
    <property type="entry name" value="PUTATIVE-RELATED"/>
    <property type="match status" value="1"/>
</dbReference>
<dbReference type="AlphaFoldDB" id="A0A4Q1BGG4"/>
<feature type="transmembrane region" description="Helical" evidence="2">
    <location>
        <begin position="44"/>
        <end position="62"/>
    </location>
</feature>
<evidence type="ECO:0000259" key="4">
    <source>
        <dbReference type="Pfam" id="PF17678"/>
    </source>
</evidence>
<dbReference type="InterPro" id="IPR050883">
    <property type="entry name" value="PNGase"/>
</dbReference>
<dbReference type="STRING" id="5217.A0A4Q1BGG4"/>
<evidence type="ECO:0000259" key="3">
    <source>
        <dbReference type="Pfam" id="PF07971"/>
    </source>
</evidence>
<dbReference type="InterPro" id="IPR008928">
    <property type="entry name" value="6-hairpin_glycosidase_sf"/>
</dbReference>
<dbReference type="Pfam" id="PF17678">
    <property type="entry name" value="Glyco_hydro_92N"/>
    <property type="match status" value="1"/>
</dbReference>
<comment type="caution">
    <text evidence="5">The sequence shown here is derived from an EMBL/GenBank/DDBJ whole genome shotgun (WGS) entry which is preliminary data.</text>
</comment>
<feature type="domain" description="Glycosyl hydrolase family 92" evidence="3">
    <location>
        <begin position="388"/>
        <end position="850"/>
    </location>
</feature>
<dbReference type="EMBL" id="SDIL01000095">
    <property type="protein sequence ID" value="RXK36503.1"/>
    <property type="molecule type" value="Genomic_DNA"/>
</dbReference>
<dbReference type="InterPro" id="IPR012939">
    <property type="entry name" value="Glyco_hydro_92"/>
</dbReference>
<protein>
    <submittedName>
        <fullName evidence="5">Alpha-1,2-mannosidase</fullName>
    </submittedName>
</protein>
<proteinExistence type="predicted"/>
<dbReference type="Proteomes" id="UP000289152">
    <property type="component" value="Unassembled WGS sequence"/>
</dbReference>
<dbReference type="VEuPathDB" id="FungiDB:TREMEDRAFT_26302"/>
<keyword evidence="6" id="KW-1185">Reference proteome</keyword>
<sequence length="860" mass="96084">MSTSAPRMVRQRSSGHFIKQAASSSRQIPTPSYPQRRRSWRISLPTKVAAAVLCVVIGAVLLSRLSNSRRLGMLHSKTIKLKAGDVEQEVLPSGQDWGHGDFGDGRQRNVAKTFLTPTCDACYWVNTNLGNGGPEPDLSGGMIPAVAPPFAMTRWTPQTRTNYPSMCPYNQTDTIFRGLMGTHQPAIWMGESGPAMLSVGLGKVITDFEERGIPFDKSHEYASANYYSTLLNAEEGDIQTEMSATSRVGHLRFTFDAWGDSQPHVVVQASRASVLMSGDNVMSRSPHNVSYPEGWVNIDAKRKEIYGWNDERQDHILVGDELPATNFKGYFVARFSQPFRDVGISYHGKLQPGETQGQGKILAGYATFNHDVKVVDVRIGVSFISIDQARRNLDLEIPDGQTLEVTSKLTRTAWAEKLDRLIVTGATPHNLTVLYTSFAHTLVYPYEVSENAGTNRRPKWEYYSGYLDKVVPGVSYSGYSIWDTFRSQTAWLLLVAPERVGAMIQSMLQDYKEGGWLPMWKNIVETNIMVGTHGDSIIAQAMEAGVKDFDWNLAWEAVKKNAFTPPERDTELEFADREEHTPQEVRAGLTEYMSHGYVAADLHAESGSRTLDYAYDDHAASIVATHLGAHDEAAVLTKRAKYYRNLWNTNTGFMEARNIDGSFAGEKVGWTEGDHWAYSLAVMHDIPGLIQLMGGDDKFVGFLDRHFDEGHNLHTNEPSHHIPYLYNFANAPHKTQRWVRQIARNEYNHTATGLSGNEDCGQMSAWYLFTALGFYPVDPASATYIIGAPLFDSLLLRLPGQKRPLRIDALGASDVRGYVRGLKVNGKRRESWVLKHDEIKHGVDLLFEMDGTPQAWGMTL</sequence>
<dbReference type="GO" id="GO:0030246">
    <property type="term" value="F:carbohydrate binding"/>
    <property type="evidence" value="ECO:0007669"/>
    <property type="project" value="InterPro"/>
</dbReference>
<evidence type="ECO:0000313" key="6">
    <source>
        <dbReference type="Proteomes" id="UP000289152"/>
    </source>
</evidence>
<name>A0A4Q1BGG4_TREME</name>
<dbReference type="FunFam" id="1.20.1050.60:FF:000001">
    <property type="entry name" value="Putative alpha-1,2-mannosidase"/>
    <property type="match status" value="1"/>
</dbReference>
<dbReference type="GO" id="GO:0006516">
    <property type="term" value="P:glycoprotein catabolic process"/>
    <property type="evidence" value="ECO:0007669"/>
    <property type="project" value="TreeGrafter"/>
</dbReference>
<dbReference type="Gene3D" id="1.20.1610.10">
    <property type="entry name" value="alpha-1,2-mannosidases domains"/>
    <property type="match status" value="1"/>
</dbReference>
<evidence type="ECO:0000256" key="2">
    <source>
        <dbReference type="SAM" id="Phobius"/>
    </source>
</evidence>
<dbReference type="Gene3D" id="3.30.2080.10">
    <property type="entry name" value="GH92 mannosidase domain"/>
    <property type="match status" value="1"/>
</dbReference>
<dbReference type="FunFam" id="3.30.2080.10:FF:000001">
    <property type="entry name" value="Alpha-1,2-mannosidase subfamily"/>
    <property type="match status" value="1"/>
</dbReference>
<accession>A0A4Q1BGG4</accession>
<gene>
    <name evidence="5" type="ORF">M231_06224</name>
</gene>
<keyword evidence="2" id="KW-1133">Transmembrane helix</keyword>
<dbReference type="InterPro" id="IPR014718">
    <property type="entry name" value="GH-type_carb-bd"/>
</dbReference>
<dbReference type="GO" id="GO:0005829">
    <property type="term" value="C:cytosol"/>
    <property type="evidence" value="ECO:0007669"/>
    <property type="project" value="TreeGrafter"/>
</dbReference>
<feature type="domain" description="Glycosyl hydrolase family 92 N-terminal" evidence="4">
    <location>
        <begin position="124"/>
        <end position="382"/>
    </location>
</feature>
<dbReference type="OrthoDB" id="449263at2759"/>
<organism evidence="5 6">
    <name type="scientific">Tremella mesenterica</name>
    <name type="common">Jelly fungus</name>
    <dbReference type="NCBI Taxonomy" id="5217"/>
    <lineage>
        <taxon>Eukaryota</taxon>
        <taxon>Fungi</taxon>
        <taxon>Dikarya</taxon>
        <taxon>Basidiomycota</taxon>
        <taxon>Agaricomycotina</taxon>
        <taxon>Tremellomycetes</taxon>
        <taxon>Tremellales</taxon>
        <taxon>Tremellaceae</taxon>
        <taxon>Tremella</taxon>
    </lineage>
</organism>
<evidence type="ECO:0000313" key="5">
    <source>
        <dbReference type="EMBL" id="RXK36503.1"/>
    </source>
</evidence>
<feature type="region of interest" description="Disordered" evidence="1">
    <location>
        <begin position="1"/>
        <end position="36"/>
    </location>
</feature>
<evidence type="ECO:0000256" key="1">
    <source>
        <dbReference type="SAM" id="MobiDB-lite"/>
    </source>
</evidence>